<name>A0A1Y0IJP1_9BACL</name>
<dbReference type="PANTHER" id="PTHR42776:SF27">
    <property type="entry name" value="DIPEPTIDYL PEPTIDASE FAMILY MEMBER 6"/>
    <property type="match status" value="1"/>
</dbReference>
<evidence type="ECO:0000313" key="3">
    <source>
        <dbReference type="EMBL" id="ARU60741.1"/>
    </source>
</evidence>
<evidence type="ECO:0000259" key="2">
    <source>
        <dbReference type="Pfam" id="PF00326"/>
    </source>
</evidence>
<dbReference type="RefSeq" id="WP_087456132.1">
    <property type="nucleotide sequence ID" value="NZ_CP021434.1"/>
</dbReference>
<dbReference type="GO" id="GO:0004252">
    <property type="term" value="F:serine-type endopeptidase activity"/>
    <property type="evidence" value="ECO:0007669"/>
    <property type="project" value="TreeGrafter"/>
</dbReference>
<gene>
    <name evidence="3" type="ORF">CBW65_06295</name>
</gene>
<organism evidence="3 4">
    <name type="scientific">Tumebacillus avium</name>
    <dbReference type="NCBI Taxonomy" id="1903704"/>
    <lineage>
        <taxon>Bacteria</taxon>
        <taxon>Bacillati</taxon>
        <taxon>Bacillota</taxon>
        <taxon>Bacilli</taxon>
        <taxon>Bacillales</taxon>
        <taxon>Alicyclobacillaceae</taxon>
        <taxon>Tumebacillus</taxon>
    </lineage>
</organism>
<dbReference type="OrthoDB" id="9812921at2"/>
<protein>
    <recommendedName>
        <fullName evidence="2">Peptidase S9 prolyl oligopeptidase catalytic domain-containing protein</fullName>
    </recommendedName>
</protein>
<dbReference type="PANTHER" id="PTHR42776">
    <property type="entry name" value="SERINE PEPTIDASE S9 FAMILY MEMBER"/>
    <property type="match status" value="1"/>
</dbReference>
<dbReference type="Proteomes" id="UP000195437">
    <property type="component" value="Chromosome"/>
</dbReference>
<dbReference type="GO" id="GO:0006508">
    <property type="term" value="P:proteolysis"/>
    <property type="evidence" value="ECO:0007669"/>
    <property type="project" value="InterPro"/>
</dbReference>
<feature type="domain" description="Peptidase S9 prolyl oligopeptidase catalytic" evidence="2">
    <location>
        <begin position="81"/>
        <end position="266"/>
    </location>
</feature>
<dbReference type="Gene3D" id="3.40.50.1820">
    <property type="entry name" value="alpha/beta hydrolase"/>
    <property type="match status" value="1"/>
</dbReference>
<reference evidence="4" key="1">
    <citation type="submission" date="2017-05" db="EMBL/GenBank/DDBJ databases">
        <authorList>
            <person name="Sung H."/>
        </authorList>
    </citation>
    <scope>NUCLEOTIDE SEQUENCE [LARGE SCALE GENOMIC DNA]</scope>
    <source>
        <strain evidence="4">AR23208</strain>
    </source>
</reference>
<evidence type="ECO:0000256" key="1">
    <source>
        <dbReference type="ARBA" id="ARBA00022801"/>
    </source>
</evidence>
<dbReference type="InterPro" id="IPR001375">
    <property type="entry name" value="Peptidase_S9_cat"/>
</dbReference>
<keyword evidence="4" id="KW-1185">Reference proteome</keyword>
<dbReference type="SUPFAM" id="SSF53474">
    <property type="entry name" value="alpha/beta-Hydrolases"/>
    <property type="match status" value="1"/>
</dbReference>
<proteinExistence type="predicted"/>
<keyword evidence="1" id="KW-0378">Hydrolase</keyword>
<dbReference type="KEGG" id="tum:CBW65_06295"/>
<dbReference type="AlphaFoldDB" id="A0A1Y0IJP1"/>
<dbReference type="Pfam" id="PF00326">
    <property type="entry name" value="Peptidase_S9"/>
    <property type="match status" value="1"/>
</dbReference>
<dbReference type="EMBL" id="CP021434">
    <property type="protein sequence ID" value="ARU60741.1"/>
    <property type="molecule type" value="Genomic_DNA"/>
</dbReference>
<sequence length="270" mass="30176">MHRLATDGRIVSAQPVPVHPEYAGRVEITKIIYLVDQLKVVGFIARPIFLEKSLPVLIYNRGGYRSFSKLNDAALVRIADYAARGYVVLASQYRGNGGGEGRDEYGGADVKDLFALAWLAEELPYADASRLFMFGHSRGGMMTYLCIRHGLPLHAAAVVAAPTDLARRPLPHALEQLYGGLFGDPAANPKPYRERSALCWPERLQVPLLIQHGGQDRRVYPEESLQLVERLQELGAVHKFILYPEGDHFLQNVHAARDREIFNWLGGYAE</sequence>
<dbReference type="InterPro" id="IPR029058">
    <property type="entry name" value="AB_hydrolase_fold"/>
</dbReference>
<evidence type="ECO:0000313" key="4">
    <source>
        <dbReference type="Proteomes" id="UP000195437"/>
    </source>
</evidence>
<accession>A0A1Y0IJP1</accession>